<dbReference type="PANTHER" id="PTHR43798">
    <property type="entry name" value="MONOACYLGLYCEROL LIPASE"/>
    <property type="match status" value="1"/>
</dbReference>
<feature type="region of interest" description="Disordered" evidence="1">
    <location>
        <begin position="220"/>
        <end position="239"/>
    </location>
</feature>
<proteinExistence type="predicted"/>
<evidence type="ECO:0000313" key="4">
    <source>
        <dbReference type="Proteomes" id="UP001199642"/>
    </source>
</evidence>
<name>A0ABY3RPE5_9MICO</name>
<dbReference type="RefSeq" id="WP_231818912.1">
    <property type="nucleotide sequence ID" value="NZ_CP082781.1"/>
</dbReference>
<evidence type="ECO:0000313" key="3">
    <source>
        <dbReference type="EMBL" id="UGS25075.1"/>
    </source>
</evidence>
<dbReference type="Gene3D" id="3.40.50.1820">
    <property type="entry name" value="alpha/beta hydrolase"/>
    <property type="match status" value="2"/>
</dbReference>
<accession>A0ABY3RPE5</accession>
<dbReference type="Pfam" id="PF00561">
    <property type="entry name" value="Abhydrolase_1"/>
    <property type="match status" value="1"/>
</dbReference>
<evidence type="ECO:0000259" key="2">
    <source>
        <dbReference type="Pfam" id="PF00561"/>
    </source>
</evidence>
<evidence type="ECO:0000256" key="1">
    <source>
        <dbReference type="SAM" id="MobiDB-lite"/>
    </source>
</evidence>
<dbReference type="Proteomes" id="UP001199642">
    <property type="component" value="Chromosome"/>
</dbReference>
<dbReference type="InterPro" id="IPR029058">
    <property type="entry name" value="AB_hydrolase_fold"/>
</dbReference>
<dbReference type="PANTHER" id="PTHR43798:SF33">
    <property type="entry name" value="HYDROLASE, PUTATIVE (AFU_ORTHOLOGUE AFUA_2G14860)-RELATED"/>
    <property type="match status" value="1"/>
</dbReference>
<reference evidence="3 4" key="1">
    <citation type="submission" date="2023-01" db="EMBL/GenBank/DDBJ databases">
        <title>Characterization of estradiol degrading bacteria Microbacterium sp. MZT7 and reveal degrading genes through genome analysis.</title>
        <authorList>
            <person name="Hao P."/>
            <person name="Gao Y."/>
        </authorList>
    </citation>
    <scope>NUCLEOTIDE SEQUENCE [LARGE SCALE GENOMIC DNA]</scope>
    <source>
        <strain evidence="3 4">MZT7</strain>
    </source>
</reference>
<protein>
    <submittedName>
        <fullName evidence="3">Alpha/beta hydrolase</fullName>
    </submittedName>
</protein>
<gene>
    <name evidence="3" type="ORF">K8F61_10190</name>
</gene>
<sequence length="239" mass="24933">MPDPDALLEGISARLIDAPHRRVGVLERSGDAASADPDATIVFVHGDVAPALLWQEMMLDLPSDLRVIAVDLRGAADRARATDGSDAGAVLDVSAAVEDVRAVLDALGIATAHLVGWSTGGAVAVQYASESPVLSLTLQAPRSEDVDTAGLADSDHTPPVLWIHGDDDRAAASPMREALAAYTRAGGDVTEVALEGVDGVPHQERPSAFRRALLERTGYLGHHQDPAPPTEAIIIPSSN</sequence>
<dbReference type="SUPFAM" id="SSF53474">
    <property type="entry name" value="alpha/beta-Hydrolases"/>
    <property type="match status" value="1"/>
</dbReference>
<keyword evidence="4" id="KW-1185">Reference proteome</keyword>
<dbReference type="EMBL" id="CP082781">
    <property type="protein sequence ID" value="UGS25075.1"/>
    <property type="molecule type" value="Genomic_DNA"/>
</dbReference>
<dbReference type="InterPro" id="IPR000073">
    <property type="entry name" value="AB_hydrolase_1"/>
</dbReference>
<dbReference type="GO" id="GO:0016787">
    <property type="term" value="F:hydrolase activity"/>
    <property type="evidence" value="ECO:0007669"/>
    <property type="project" value="UniProtKB-KW"/>
</dbReference>
<keyword evidence="3" id="KW-0378">Hydrolase</keyword>
<organism evidence="3 4">
    <name type="scientific">Microbacterium resistens</name>
    <dbReference type="NCBI Taxonomy" id="156977"/>
    <lineage>
        <taxon>Bacteria</taxon>
        <taxon>Bacillati</taxon>
        <taxon>Actinomycetota</taxon>
        <taxon>Actinomycetes</taxon>
        <taxon>Micrococcales</taxon>
        <taxon>Microbacteriaceae</taxon>
        <taxon>Microbacterium</taxon>
    </lineage>
</organism>
<feature type="domain" description="AB hydrolase-1" evidence="2">
    <location>
        <begin position="40"/>
        <end position="156"/>
    </location>
</feature>
<dbReference type="InterPro" id="IPR050266">
    <property type="entry name" value="AB_hydrolase_sf"/>
</dbReference>